<accession>A0A8J2T785</accession>
<feature type="region of interest" description="Disordered" evidence="7">
    <location>
        <begin position="203"/>
        <end position="223"/>
    </location>
</feature>
<evidence type="ECO:0000256" key="2">
    <source>
        <dbReference type="ARBA" id="ARBA00004496"/>
    </source>
</evidence>
<reference evidence="11" key="1">
    <citation type="journal article" date="2013" name="Genome Announc.">
        <title>Genome sequence of the food spoilage yeast Zygosaccharomyces bailii CLIB 213(T).</title>
        <authorList>
            <person name="Galeote V."/>
            <person name="Bigey F."/>
            <person name="Devillers H."/>
            <person name="Neuveglise C."/>
            <person name="Dequin S."/>
        </authorList>
    </citation>
    <scope>NUCLEOTIDE SEQUENCE [LARGE SCALE GENOMIC DNA]</scope>
    <source>
        <strain evidence="11">CLIB 213 / ATCC 58445 / CBS 680 / CCRC 21525 / NBRC 1098 / NCYC 1416 / NRRL Y-2227</strain>
    </source>
</reference>
<dbReference type="Pfam" id="PF20936">
    <property type="entry name" value="GCIP_C"/>
    <property type="match status" value="1"/>
</dbReference>
<evidence type="ECO:0000256" key="6">
    <source>
        <dbReference type="ARBA" id="ARBA00023306"/>
    </source>
</evidence>
<keyword evidence="11" id="KW-1185">Reference proteome</keyword>
<comment type="similarity">
    <text evidence="3">Belongs to the CCNDBP1 family.</text>
</comment>
<evidence type="ECO:0000256" key="4">
    <source>
        <dbReference type="ARBA" id="ARBA00022490"/>
    </source>
</evidence>
<dbReference type="GO" id="GO:0005634">
    <property type="term" value="C:nucleus"/>
    <property type="evidence" value="ECO:0007669"/>
    <property type="project" value="UniProtKB-SubCell"/>
</dbReference>
<keyword evidence="4" id="KW-0963">Cytoplasm</keyword>
<feature type="domain" description="Cyclin-D1-binding protein 1-like N-terminal" evidence="8">
    <location>
        <begin position="43"/>
        <end position="194"/>
    </location>
</feature>
<evidence type="ECO:0000256" key="7">
    <source>
        <dbReference type="SAM" id="MobiDB-lite"/>
    </source>
</evidence>
<dbReference type="AlphaFoldDB" id="A0A8J2T785"/>
<dbReference type="PANTHER" id="PTHR15492">
    <property type="entry name" value="CYCLIN D1-BINDING PROTEIN 1"/>
    <property type="match status" value="1"/>
</dbReference>
<evidence type="ECO:0000313" key="11">
    <source>
        <dbReference type="Proteomes" id="UP000019375"/>
    </source>
</evidence>
<dbReference type="Gene3D" id="1.20.1410.10">
    <property type="entry name" value="I/LWEQ domain"/>
    <property type="match status" value="1"/>
</dbReference>
<evidence type="ECO:0000259" key="9">
    <source>
        <dbReference type="Pfam" id="PF20936"/>
    </source>
</evidence>
<sequence length="344" mass="39822">MSQEVQKQVDDIRSQFCESYRNGKDLRGISSHTRLQDSDEPTELKKLAQIIAAHATKIGIVCEPSRFYENLKPLASEVQEFAHSLFYLLSLLPLFYHNDKDVWASFFLQRLDEKVLELLNDTSVLCNDIDAMLKDENREKEDADRLRSIGMIWAACDCLEKLADKRNFGLLGDAIQENCSLVQDALQDIDDWITDPQFGNEFDLEESEDEEEEHESAGPNDDDEEALIKMTHFIETWKIKIKMIKLLLSSFAKTISTNFYNSRHVKGSTLQELYDLQRSVVAQVDELISDFLMSDASFDAEELQPTIENLNGLLAKMVKILKHLNEKDVKKRKWVHVWETKYFE</sequence>
<evidence type="ECO:0000256" key="3">
    <source>
        <dbReference type="ARBA" id="ARBA00008940"/>
    </source>
</evidence>
<feature type="domain" description="Cyclin-D1-binding protein 1-like C-terminal" evidence="9">
    <location>
        <begin position="206"/>
        <end position="319"/>
    </location>
</feature>
<evidence type="ECO:0000256" key="1">
    <source>
        <dbReference type="ARBA" id="ARBA00004123"/>
    </source>
</evidence>
<dbReference type="InterPro" id="IPR026907">
    <property type="entry name" value="GCIP-like"/>
</dbReference>
<dbReference type="Proteomes" id="UP000019375">
    <property type="component" value="Unassembled WGS sequence"/>
</dbReference>
<gene>
    <name evidence="10" type="ORF">BN860_01860g</name>
</gene>
<organism evidence="10 11">
    <name type="scientific">Zygosaccharomyces bailii (strain CLIB 213 / ATCC 58445 / CBS 680 / BCRC 21525 / NBRC 1098 / NCYC 1416 / NRRL Y-2227)</name>
    <dbReference type="NCBI Taxonomy" id="1333698"/>
    <lineage>
        <taxon>Eukaryota</taxon>
        <taxon>Fungi</taxon>
        <taxon>Dikarya</taxon>
        <taxon>Ascomycota</taxon>
        <taxon>Saccharomycotina</taxon>
        <taxon>Saccharomycetes</taxon>
        <taxon>Saccharomycetales</taxon>
        <taxon>Saccharomycetaceae</taxon>
        <taxon>Zygosaccharomyces</taxon>
    </lineage>
</organism>
<dbReference type="PANTHER" id="PTHR15492:SF1">
    <property type="entry name" value="CYCLIN-D1-BINDING PROTEIN 1"/>
    <property type="match status" value="1"/>
</dbReference>
<evidence type="ECO:0000259" key="8">
    <source>
        <dbReference type="Pfam" id="PF13324"/>
    </source>
</evidence>
<keyword evidence="6" id="KW-0131">Cell cycle</keyword>
<evidence type="ECO:0000256" key="5">
    <source>
        <dbReference type="ARBA" id="ARBA00023242"/>
    </source>
</evidence>
<proteinExistence type="inferred from homology"/>
<dbReference type="Pfam" id="PF13324">
    <property type="entry name" value="GCIP_N"/>
    <property type="match status" value="1"/>
</dbReference>
<name>A0A8J2T785_ZYGB2</name>
<protein>
    <submittedName>
        <fullName evidence="10">ZYBA0S05-01860g1_1</fullName>
    </submittedName>
</protein>
<comment type="subcellular location">
    <subcellularLocation>
        <location evidence="2">Cytoplasm</location>
    </subcellularLocation>
    <subcellularLocation>
        <location evidence="1">Nucleus</location>
    </subcellularLocation>
</comment>
<dbReference type="EMBL" id="HG316458">
    <property type="protein sequence ID" value="CDF89794.1"/>
    <property type="molecule type" value="Genomic_DNA"/>
</dbReference>
<dbReference type="InterPro" id="IPR049317">
    <property type="entry name" value="GCIP-like_N"/>
</dbReference>
<dbReference type="OrthoDB" id="4088536at2759"/>
<evidence type="ECO:0000313" key="10">
    <source>
        <dbReference type="EMBL" id="CDF89794.1"/>
    </source>
</evidence>
<dbReference type="GO" id="GO:0005737">
    <property type="term" value="C:cytoplasm"/>
    <property type="evidence" value="ECO:0007669"/>
    <property type="project" value="UniProtKB-SubCell"/>
</dbReference>
<keyword evidence="5" id="KW-0539">Nucleus</keyword>
<dbReference type="InterPro" id="IPR049318">
    <property type="entry name" value="GCIP_C"/>
</dbReference>